<feature type="compositionally biased region" description="Basic and acidic residues" evidence="1">
    <location>
        <begin position="1022"/>
        <end position="1036"/>
    </location>
</feature>
<reference evidence="3 4" key="1">
    <citation type="submission" date="2015-07" db="EMBL/GenBank/DDBJ databases">
        <title>High-quality genome of monoxenous trypanosomatid Leptomonas pyrrhocoris.</title>
        <authorList>
            <person name="Flegontov P."/>
            <person name="Butenko A."/>
            <person name="Firsov S."/>
            <person name="Vlcek C."/>
            <person name="Logacheva M.D."/>
            <person name="Field M."/>
            <person name="Filatov D."/>
            <person name="Flegontova O."/>
            <person name="Gerasimov E."/>
            <person name="Jackson A.P."/>
            <person name="Kelly S."/>
            <person name="Opperdoes F."/>
            <person name="O'Reilly A."/>
            <person name="Votypka J."/>
            <person name="Yurchenko V."/>
            <person name="Lukes J."/>
        </authorList>
    </citation>
    <scope>NUCLEOTIDE SEQUENCE [LARGE SCALE GENOMIC DNA]</scope>
    <source>
        <strain evidence="3">H10</strain>
    </source>
</reference>
<protein>
    <recommendedName>
        <fullName evidence="2">PH-like domain-containing protein</fullName>
    </recommendedName>
</protein>
<feature type="compositionally biased region" description="Low complexity" evidence="1">
    <location>
        <begin position="500"/>
        <end position="511"/>
    </location>
</feature>
<proteinExistence type="predicted"/>
<feature type="compositionally biased region" description="Low complexity" evidence="1">
    <location>
        <begin position="845"/>
        <end position="862"/>
    </location>
</feature>
<dbReference type="Proteomes" id="UP000037923">
    <property type="component" value="Unassembled WGS sequence"/>
</dbReference>
<feature type="compositionally biased region" description="Polar residues" evidence="1">
    <location>
        <begin position="784"/>
        <end position="793"/>
    </location>
</feature>
<feature type="compositionally biased region" description="Polar residues" evidence="1">
    <location>
        <begin position="543"/>
        <end position="555"/>
    </location>
</feature>
<evidence type="ECO:0000313" key="4">
    <source>
        <dbReference type="Proteomes" id="UP000037923"/>
    </source>
</evidence>
<feature type="compositionally biased region" description="Polar residues" evidence="1">
    <location>
        <begin position="732"/>
        <end position="745"/>
    </location>
</feature>
<name>A0A0N0DW60_LEPPY</name>
<dbReference type="OrthoDB" id="251490at2759"/>
<evidence type="ECO:0000313" key="3">
    <source>
        <dbReference type="EMBL" id="KPA81361.1"/>
    </source>
</evidence>
<dbReference type="EMBL" id="LGTL01000006">
    <property type="protein sequence ID" value="KPA81361.1"/>
    <property type="molecule type" value="Genomic_DNA"/>
</dbReference>
<feature type="domain" description="PH-like" evidence="2">
    <location>
        <begin position="1163"/>
        <end position="1222"/>
    </location>
</feature>
<feature type="compositionally biased region" description="Basic and acidic residues" evidence="1">
    <location>
        <begin position="517"/>
        <end position="528"/>
    </location>
</feature>
<feature type="compositionally biased region" description="Low complexity" evidence="1">
    <location>
        <begin position="1053"/>
        <end position="1062"/>
    </location>
</feature>
<keyword evidence="4" id="KW-1185">Reference proteome</keyword>
<feature type="compositionally biased region" description="Low complexity" evidence="1">
    <location>
        <begin position="978"/>
        <end position="999"/>
    </location>
</feature>
<sequence length="1224" mass="130179">MLPFPEVSSARASASLFATSASCSVDALECVVHFTGAGADACFYANHPITTTTTTATPPPEGLRYWLNPSVRARPTIATCEITNLGAPFFSPISTATLRLSTSPLLTDRRCFPVRCVVSLATSAQRLDGVSVRPVVVKEWDLNAASEATVPASVFNPALQACTTEIPLRTLYHVAALMGSSTVPDMNALRLYLQLRFSGCTDTSDTHRIAAVHLAYEHLGPAAEVLPLLQRRRRNACIQNVSATADKSTGAFYESNFVEEVEVSIPSSSSSEVRQEDAAPRTPPGRSEKRIFIPNSDAANELDSPPRRSATKPRAEKSSSLDRGGPPAHHDSHTHIKVVHEVDGKEQHHDSSEAELVRVERTLRLSPPPPLTTASTTQHCAADEVVVDNALHDLHPPLRGAPWPPRKTRTIVLAPSISPSLSSTSGSGSDSGSGSLLSSPRSGAGSTPLSHSPVTCDAKPLTAEEAEAKTLSLVTDPNAKGSHLGSSARKLRTPDERQTQAEGPSSAVSSSSPPPRQRSESVDLKNSEEQAPPYPNAYGRENLSPSRSASTVQESGSARTNLAVLWEATSLLGTAPWKLRSLQSSRRTSLAESAASSRASSRERASSAPTHESSAAVAAASATAAASSVQSGASVSFLPLSSSSCPPTAWRETRRTHTSLQEPPPPPPSQTASHPSSEAGSNLRFLGWRQAGERSVVTAVADTSASSSFFQWRSASAHDASSRVHPQLHPPRSNTGQTSSFVSQIPPSLPTAASTTTLSFTNSPSACVPRLCFRRSSRRDAPAPQSSRTTTVRESVAARTGTAPPPPPSQNRDLWTRPDRETAATANAQHVMAECGQPNGRRRQSASSTAAASKNASTSQAAPSAAFPVADDKEAVSGPLSVIHTSWLQNMKTQSTQSKQRDPIMRRASMRAKQNIWGEHAAAAAAAMELTNRQESVALTSASAADAPLTETSATVVPPPPPPPPSPPPPQNRVLFHSSTSSLHSSRSNSADADAAARLPSPPLTMTTQRNDAETPALPLQEQHHLPRRALRDASHRVPPPQRRSRSAPDPRPAWSSSSSAPDVALLNKQRTEEGGTQTFAVLKHHASRNGVGRRRLTIRRVTSRGHFQTSAASAADPSDARFFIALEKVRGAAQLRDSIGLGRGRTTRDGSFNPVCEVPILRGDVVEVWTGGQAFQSGVIHKEKVRRAECCLVIRCNRQLVTAVEMETAQAVDAVARLLMATR</sequence>
<dbReference type="VEuPathDB" id="TriTrypDB:LpyrH10_06_1150"/>
<dbReference type="OMA" id="ECCLVIR"/>
<evidence type="ECO:0000259" key="2">
    <source>
        <dbReference type="Pfam" id="PF25402"/>
    </source>
</evidence>
<dbReference type="GeneID" id="26904036"/>
<evidence type="ECO:0000256" key="1">
    <source>
        <dbReference type="SAM" id="MobiDB-lite"/>
    </source>
</evidence>
<feature type="region of interest" description="Disordered" evidence="1">
    <location>
        <begin position="637"/>
        <end position="680"/>
    </location>
</feature>
<feature type="region of interest" description="Disordered" evidence="1">
    <location>
        <begin position="471"/>
        <end position="555"/>
    </location>
</feature>
<feature type="region of interest" description="Disordered" evidence="1">
    <location>
        <begin position="835"/>
        <end position="866"/>
    </location>
</feature>
<accession>A0A0N0DW60</accession>
<feature type="compositionally biased region" description="Low complexity" evidence="1">
    <location>
        <begin position="417"/>
        <end position="446"/>
    </location>
</feature>
<feature type="region of interest" description="Disordered" evidence="1">
    <location>
        <begin position="582"/>
        <end position="613"/>
    </location>
</feature>
<comment type="caution">
    <text evidence="3">The sequence shown here is derived from an EMBL/GenBank/DDBJ whole genome shotgun (WGS) entry which is preliminary data.</text>
</comment>
<dbReference type="Pfam" id="PF25402">
    <property type="entry name" value="PH_28"/>
    <property type="match status" value="1"/>
</dbReference>
<feature type="region of interest" description="Disordered" evidence="1">
    <location>
        <begin position="777"/>
        <end position="816"/>
    </location>
</feature>
<feature type="compositionally biased region" description="Pro residues" evidence="1">
    <location>
        <begin position="957"/>
        <end position="971"/>
    </location>
</feature>
<feature type="compositionally biased region" description="Low complexity" evidence="1">
    <location>
        <begin position="582"/>
        <end position="599"/>
    </location>
</feature>
<feature type="region of interest" description="Disordered" evidence="1">
    <location>
        <begin position="417"/>
        <end position="457"/>
    </location>
</feature>
<dbReference type="InterPro" id="IPR057418">
    <property type="entry name" value="PH-like_kinetoplastida"/>
</dbReference>
<feature type="region of interest" description="Disordered" evidence="1">
    <location>
        <begin position="264"/>
        <end position="333"/>
    </location>
</feature>
<feature type="compositionally biased region" description="Polar residues" evidence="1">
    <location>
        <begin position="670"/>
        <end position="680"/>
    </location>
</feature>
<gene>
    <name evidence="3" type="ORF">ABB37_03745</name>
</gene>
<feature type="region of interest" description="Disordered" evidence="1">
    <location>
        <begin position="944"/>
        <end position="1063"/>
    </location>
</feature>
<dbReference type="AlphaFoldDB" id="A0A0N0DW60"/>
<dbReference type="RefSeq" id="XP_015659800.1">
    <property type="nucleotide sequence ID" value="XM_015801180.1"/>
</dbReference>
<organism evidence="3 4">
    <name type="scientific">Leptomonas pyrrhocoris</name>
    <name type="common">Firebug parasite</name>
    <dbReference type="NCBI Taxonomy" id="157538"/>
    <lineage>
        <taxon>Eukaryota</taxon>
        <taxon>Discoba</taxon>
        <taxon>Euglenozoa</taxon>
        <taxon>Kinetoplastea</taxon>
        <taxon>Metakinetoplastina</taxon>
        <taxon>Trypanosomatida</taxon>
        <taxon>Trypanosomatidae</taxon>
        <taxon>Leishmaniinae</taxon>
        <taxon>Leptomonas</taxon>
    </lineage>
</organism>
<feature type="region of interest" description="Disordered" evidence="1">
    <location>
        <begin position="720"/>
        <end position="748"/>
    </location>
</feature>